<organism evidence="1 2">
    <name type="scientific">Falsochrobactrum shanghaiense</name>
    <dbReference type="NCBI Taxonomy" id="2201899"/>
    <lineage>
        <taxon>Bacteria</taxon>
        <taxon>Pseudomonadati</taxon>
        <taxon>Pseudomonadota</taxon>
        <taxon>Alphaproteobacteria</taxon>
        <taxon>Hyphomicrobiales</taxon>
        <taxon>Brucellaceae</taxon>
        <taxon>Falsochrobactrum</taxon>
    </lineage>
</organism>
<reference evidence="1 2" key="1">
    <citation type="submission" date="2018-05" db="EMBL/GenBank/DDBJ databases">
        <title>Comparative genomic sequence analysis between strain HN4 and CCM 8460T (Falsochrobactrum ovis) will provide more evidence to prove that HN4 is a new species of Falsochrobactrum.</title>
        <authorList>
            <person name="Lyu W."/>
            <person name="Sun L."/>
            <person name="Yao L."/>
        </authorList>
    </citation>
    <scope>NUCLEOTIDE SEQUENCE [LARGE SCALE GENOMIC DNA]</scope>
    <source>
        <strain evidence="1 2">HN4</strain>
    </source>
</reference>
<dbReference type="AlphaFoldDB" id="A0A316JDN1"/>
<proteinExistence type="predicted"/>
<name>A0A316JDN1_9HYPH</name>
<comment type="caution">
    <text evidence="1">The sequence shown here is derived from an EMBL/GenBank/DDBJ whole genome shotgun (WGS) entry which is preliminary data.</text>
</comment>
<dbReference type="EMBL" id="QGDB01000002">
    <property type="protein sequence ID" value="PWL18769.1"/>
    <property type="molecule type" value="Genomic_DNA"/>
</dbReference>
<accession>A0A316JDN1</accession>
<evidence type="ECO:0000313" key="1">
    <source>
        <dbReference type="EMBL" id="PWL18769.1"/>
    </source>
</evidence>
<evidence type="ECO:0000313" key="2">
    <source>
        <dbReference type="Proteomes" id="UP000245865"/>
    </source>
</evidence>
<gene>
    <name evidence="1" type="ORF">DKP76_06805</name>
</gene>
<keyword evidence="2" id="KW-1185">Reference proteome</keyword>
<protein>
    <submittedName>
        <fullName evidence="1">Uncharacterized protein</fullName>
    </submittedName>
</protein>
<dbReference type="Proteomes" id="UP000245865">
    <property type="component" value="Unassembled WGS sequence"/>
</dbReference>
<sequence>MAICKLNLYRSFLDMSTHSREFFFMHPFPELFFDGRMTKYRGLTIKRIAAKTGQPDNDSSPVKAS</sequence>